<feature type="compositionally biased region" description="Polar residues" evidence="1">
    <location>
        <begin position="103"/>
        <end position="114"/>
    </location>
</feature>
<dbReference type="AlphaFoldDB" id="A0A815H8Z5"/>
<evidence type="ECO:0000313" key="4">
    <source>
        <dbReference type="Proteomes" id="UP000663891"/>
    </source>
</evidence>
<proteinExistence type="predicted"/>
<feature type="compositionally biased region" description="Pro residues" evidence="1">
    <location>
        <begin position="867"/>
        <end position="881"/>
    </location>
</feature>
<name>A0A815H8Z5_9BILA</name>
<feature type="compositionally biased region" description="Low complexity" evidence="1">
    <location>
        <begin position="592"/>
        <end position="609"/>
    </location>
</feature>
<organism evidence="2 4">
    <name type="scientific">Adineta steineri</name>
    <dbReference type="NCBI Taxonomy" id="433720"/>
    <lineage>
        <taxon>Eukaryota</taxon>
        <taxon>Metazoa</taxon>
        <taxon>Spiralia</taxon>
        <taxon>Gnathifera</taxon>
        <taxon>Rotifera</taxon>
        <taxon>Eurotatoria</taxon>
        <taxon>Bdelloidea</taxon>
        <taxon>Adinetida</taxon>
        <taxon>Adinetidae</taxon>
        <taxon>Adineta</taxon>
    </lineage>
</organism>
<feature type="region of interest" description="Disordered" evidence="1">
    <location>
        <begin position="592"/>
        <end position="652"/>
    </location>
</feature>
<dbReference type="EMBL" id="CAJOAY010000836">
    <property type="protein sequence ID" value="CAF3743995.1"/>
    <property type="molecule type" value="Genomic_DNA"/>
</dbReference>
<feature type="compositionally biased region" description="Polar residues" evidence="1">
    <location>
        <begin position="231"/>
        <end position="242"/>
    </location>
</feature>
<feature type="compositionally biased region" description="Low complexity" evidence="1">
    <location>
        <begin position="507"/>
        <end position="532"/>
    </location>
</feature>
<feature type="region of interest" description="Disordered" evidence="1">
    <location>
        <begin position="257"/>
        <end position="282"/>
    </location>
</feature>
<feature type="compositionally biased region" description="Acidic residues" evidence="1">
    <location>
        <begin position="424"/>
        <end position="434"/>
    </location>
</feature>
<feature type="region of interest" description="Disordered" evidence="1">
    <location>
        <begin position="1"/>
        <end position="143"/>
    </location>
</feature>
<evidence type="ECO:0000313" key="2">
    <source>
        <dbReference type="EMBL" id="CAF1349017.1"/>
    </source>
</evidence>
<feature type="compositionally biased region" description="Low complexity" evidence="1">
    <location>
        <begin position="77"/>
        <end position="87"/>
    </location>
</feature>
<feature type="region of interest" description="Disordered" evidence="1">
    <location>
        <begin position="865"/>
        <end position="916"/>
    </location>
</feature>
<evidence type="ECO:0000256" key="1">
    <source>
        <dbReference type="SAM" id="MobiDB-lite"/>
    </source>
</evidence>
<feature type="compositionally biased region" description="Low complexity" evidence="1">
    <location>
        <begin position="484"/>
        <end position="496"/>
    </location>
</feature>
<dbReference type="Proteomes" id="UP000663881">
    <property type="component" value="Unassembled WGS sequence"/>
</dbReference>
<reference evidence="2" key="1">
    <citation type="submission" date="2021-02" db="EMBL/GenBank/DDBJ databases">
        <authorList>
            <person name="Nowell W R."/>
        </authorList>
    </citation>
    <scope>NUCLEOTIDE SEQUENCE</scope>
</reference>
<feature type="compositionally biased region" description="Low complexity" evidence="1">
    <location>
        <begin position="628"/>
        <end position="644"/>
    </location>
</feature>
<comment type="caution">
    <text evidence="2">The sequence shown here is derived from an EMBL/GenBank/DDBJ whole genome shotgun (WGS) entry which is preliminary data.</text>
</comment>
<feature type="compositionally biased region" description="Polar residues" evidence="1">
    <location>
        <begin position="300"/>
        <end position="313"/>
    </location>
</feature>
<evidence type="ECO:0000313" key="3">
    <source>
        <dbReference type="EMBL" id="CAF3743995.1"/>
    </source>
</evidence>
<feature type="region of interest" description="Disordered" evidence="1">
    <location>
        <begin position="295"/>
        <end position="532"/>
    </location>
</feature>
<feature type="compositionally biased region" description="Low complexity" evidence="1">
    <location>
        <begin position="9"/>
        <end position="27"/>
    </location>
</feature>
<dbReference type="EMBL" id="CAJNON010000664">
    <property type="protein sequence ID" value="CAF1349017.1"/>
    <property type="molecule type" value="Genomic_DNA"/>
</dbReference>
<protein>
    <submittedName>
        <fullName evidence="2">Uncharacterized protein</fullName>
    </submittedName>
</protein>
<sequence>MSKKLTTFSPLKRPSTRSLSSTTKSSSQQDKYTFQSDDEDHNTKPTLIRKSTTPILSKRPRGRPPKSLKLEEDRTRTSTSSSSSSNSESEDKKRPVTRRGSRLGSQTNTPTINQIREKIKINSTPPILITPKKRGRKPKMLSTITPTTTTTTMATSDDQQKHETENLIPSSSSIKRQYNKTNEKDLMQFGSPEQDDFSDDSVDFVWKGSSKMSIEILKRRIPKDEAREHYSSSTATLQSDPTAQRKRAIIPRLTNFDALSGQPVENSTNNNNNNDDNLPKKSNSVITLNNAFQNDFDYSYNDTGTRMSTTITTNDDKPRPRVYAVKSTTMKSRPQQQQQQQQQSDIKRPKWMNDQQGGGGGGGDDEEDEHIQPTADEPTDYDYIPRGQYSGRRPTYRGRATYTGRRGTGMRGRPPGSRRHWTNDDDDDDYDQYEESNSRYGPRKQIPYRPSRPYDTADDDYDDKSRRMSLTQAYRRNNDIRQPIGGTRRIGINNGNHPIYKDDDYYQQQQQQQQSRTTTNRLPTTNSTSINTGNTFVAKINDAQLSEVANQSQIFFVNMPQQDQKNQQVLSVLASEQQQVLPVAVVQQAKVETPSSSSQNNPTTSQNQTLAFTVKLPVDTPKQKKILPKPSSNNSSSINSTTNKPFAWSRPPGRIQLNNDEQTMGKGLTITPINTDLDTMEAAHVLATAADVTMAADARRKAQQHDDDMSMIVDETPSNIVNEETVQCEDDGQKNQSQQIGTITANIIDENGIEHTVILSTEEAQQLLGSQGAIIVDGDGQPISIQQAQPQTFLSPFALDQAQLQALLTQAGIDPNTPLTIEQIDPNQQQVATLCTSPGGTQYTVLTQGHGQQQQQQQFILQTAPINEPPPSLPPPPPQPIAPKEDHSSPPKRRAFAVKSTMSTTEPCDDMNMNERPRRKIFATKSTVTPIEQIDDEGITGTRAYHRK</sequence>
<dbReference type="OrthoDB" id="10048453at2759"/>
<accession>A0A815H8Z5</accession>
<feature type="region of interest" description="Disordered" evidence="1">
    <location>
        <begin position="224"/>
        <end position="244"/>
    </location>
</feature>
<gene>
    <name evidence="3" type="ORF">OKA104_LOCUS15281</name>
    <name evidence="2" type="ORF">VCS650_LOCUS33661</name>
</gene>
<dbReference type="Proteomes" id="UP000663891">
    <property type="component" value="Unassembled WGS sequence"/>
</dbReference>
<feature type="compositionally biased region" description="Low complexity" evidence="1">
    <location>
        <begin position="391"/>
        <end position="415"/>
    </location>
</feature>